<feature type="compositionally biased region" description="Low complexity" evidence="1">
    <location>
        <begin position="20"/>
        <end position="79"/>
    </location>
</feature>
<gene>
    <name evidence="2" type="primary">Hypp8504</name>
    <name evidence="2" type="ORF">BLAG_LOCUS10265</name>
</gene>
<sequence>MTSQVPTLPTAGLQDVHQDPQGSGQQQRQGTQHVGQQQRQGTQQVGQQQQQGTQQVGQQQVAAPTAQQQPGGQPVRQQQPTPPTQQLDAIPGTSAASLPVPPLSGPQGSSQLTAQQEFERLRRELSGMRDEMAQLRGGSVDSIKEELVQLASRPPAAFDARRALGLLETLAITAKHQNHAKAGEYGAMLQTVRPLVDQDFFNELIIDMLGDPVVKQIRRSMHVCL</sequence>
<proteinExistence type="predicted"/>
<dbReference type="AlphaFoldDB" id="A0A8K0EDM1"/>
<dbReference type="OrthoDB" id="10068651at2759"/>
<feature type="region of interest" description="Disordered" evidence="1">
    <location>
        <begin position="1"/>
        <end position="114"/>
    </location>
</feature>
<accession>A0A8K0EDM1</accession>
<reference evidence="2" key="1">
    <citation type="submission" date="2022-01" db="EMBL/GenBank/DDBJ databases">
        <authorList>
            <person name="Braso-Vives M."/>
        </authorList>
    </citation>
    <scope>NUCLEOTIDE SEQUENCE</scope>
</reference>
<keyword evidence="3" id="KW-1185">Reference proteome</keyword>
<dbReference type="Proteomes" id="UP000838412">
    <property type="component" value="Chromosome 17"/>
</dbReference>
<organism evidence="2 3">
    <name type="scientific">Branchiostoma lanceolatum</name>
    <name type="common">Common lancelet</name>
    <name type="synonym">Amphioxus lanceolatum</name>
    <dbReference type="NCBI Taxonomy" id="7740"/>
    <lineage>
        <taxon>Eukaryota</taxon>
        <taxon>Metazoa</taxon>
        <taxon>Chordata</taxon>
        <taxon>Cephalochordata</taxon>
        <taxon>Leptocardii</taxon>
        <taxon>Amphioxiformes</taxon>
        <taxon>Branchiostomatidae</taxon>
        <taxon>Branchiostoma</taxon>
    </lineage>
</organism>
<evidence type="ECO:0000313" key="2">
    <source>
        <dbReference type="EMBL" id="CAH1249024.1"/>
    </source>
</evidence>
<evidence type="ECO:0000313" key="3">
    <source>
        <dbReference type="Proteomes" id="UP000838412"/>
    </source>
</evidence>
<evidence type="ECO:0000256" key="1">
    <source>
        <dbReference type="SAM" id="MobiDB-lite"/>
    </source>
</evidence>
<dbReference type="EMBL" id="OV696702">
    <property type="protein sequence ID" value="CAH1249024.1"/>
    <property type="molecule type" value="Genomic_DNA"/>
</dbReference>
<name>A0A8K0EDM1_BRALA</name>
<protein>
    <submittedName>
        <fullName evidence="2">Hypp8504 protein</fullName>
    </submittedName>
</protein>